<comment type="caution">
    <text evidence="2">The sequence shown here is derived from an EMBL/GenBank/DDBJ whole genome shotgun (WGS) entry which is preliminary data.</text>
</comment>
<feature type="region of interest" description="Disordered" evidence="1">
    <location>
        <begin position="1"/>
        <end position="66"/>
    </location>
</feature>
<evidence type="ECO:0000313" key="2">
    <source>
        <dbReference type="EMBL" id="CAK6984917.1"/>
    </source>
</evidence>
<accession>A0AAV1QP96</accession>
<reference evidence="2 3" key="1">
    <citation type="submission" date="2024-01" db="EMBL/GenBank/DDBJ databases">
        <authorList>
            <person name="Alioto T."/>
            <person name="Alioto T."/>
            <person name="Gomez Garrido J."/>
        </authorList>
    </citation>
    <scope>NUCLEOTIDE SEQUENCE [LARGE SCALE GENOMIC DNA]</scope>
</reference>
<gene>
    <name evidence="2" type="ORF">FSCOSCO3_A016098</name>
</gene>
<organism evidence="2 3">
    <name type="scientific">Scomber scombrus</name>
    <name type="common">Atlantic mackerel</name>
    <name type="synonym">Scomber vernalis</name>
    <dbReference type="NCBI Taxonomy" id="13677"/>
    <lineage>
        <taxon>Eukaryota</taxon>
        <taxon>Metazoa</taxon>
        <taxon>Chordata</taxon>
        <taxon>Craniata</taxon>
        <taxon>Vertebrata</taxon>
        <taxon>Euteleostomi</taxon>
        <taxon>Actinopterygii</taxon>
        <taxon>Neopterygii</taxon>
        <taxon>Teleostei</taxon>
        <taxon>Neoteleostei</taxon>
        <taxon>Acanthomorphata</taxon>
        <taxon>Pelagiaria</taxon>
        <taxon>Scombriformes</taxon>
        <taxon>Scombridae</taxon>
        <taxon>Scomber</taxon>
    </lineage>
</organism>
<dbReference type="EMBL" id="CAWUFR010002577">
    <property type="protein sequence ID" value="CAK6984917.1"/>
    <property type="molecule type" value="Genomic_DNA"/>
</dbReference>
<evidence type="ECO:0000256" key="1">
    <source>
        <dbReference type="SAM" id="MobiDB-lite"/>
    </source>
</evidence>
<feature type="non-terminal residue" evidence="2">
    <location>
        <position position="87"/>
    </location>
</feature>
<proteinExistence type="predicted"/>
<name>A0AAV1QP96_SCOSC</name>
<evidence type="ECO:0000313" key="3">
    <source>
        <dbReference type="Proteomes" id="UP001314229"/>
    </source>
</evidence>
<dbReference type="Proteomes" id="UP001314229">
    <property type="component" value="Unassembled WGS sequence"/>
</dbReference>
<protein>
    <submittedName>
        <fullName evidence="2">Uncharacterized protein</fullName>
    </submittedName>
</protein>
<sequence length="87" mass="9151">MDGESESGSSSDSSEIGDPTEYSVYWDLEDFFGSTPVGDMEESTVMTPQVAPEVPKQGTDGTGPSLVQAKLLQEAEGGDEDSLGSRD</sequence>
<keyword evidence="3" id="KW-1185">Reference proteome</keyword>
<feature type="compositionally biased region" description="Low complexity" evidence="1">
    <location>
        <begin position="1"/>
        <end position="17"/>
    </location>
</feature>
<dbReference type="AlphaFoldDB" id="A0AAV1QP96"/>